<evidence type="ECO:0000256" key="11">
    <source>
        <dbReference type="ARBA" id="ARBA00023180"/>
    </source>
</evidence>
<feature type="transmembrane region" description="Helical" evidence="13">
    <location>
        <begin position="266"/>
        <end position="286"/>
    </location>
</feature>
<keyword evidence="12 13" id="KW-0807">Transducer</keyword>
<evidence type="ECO:0000256" key="6">
    <source>
        <dbReference type="ARBA" id="ARBA00022692"/>
    </source>
</evidence>
<dbReference type="Proteomes" id="UP000515126">
    <property type="component" value="Chromosome 13"/>
</dbReference>
<evidence type="ECO:0000256" key="8">
    <source>
        <dbReference type="ARBA" id="ARBA00023040"/>
    </source>
</evidence>
<keyword evidence="6 13" id="KW-0812">Transmembrane</keyword>
<evidence type="ECO:0000256" key="10">
    <source>
        <dbReference type="ARBA" id="ARBA00023170"/>
    </source>
</evidence>
<comment type="function">
    <text evidence="1">Putative pheromone receptor.</text>
</comment>
<dbReference type="PRINTS" id="PR01534">
    <property type="entry name" value="VOMERONASL1R"/>
</dbReference>
<feature type="transmembrane region" description="Helical" evidence="13">
    <location>
        <begin position="42"/>
        <end position="62"/>
    </location>
</feature>
<gene>
    <name evidence="16" type="primary">LOC110308678</name>
</gene>
<keyword evidence="10 13" id="KW-0675">Receptor</keyword>
<evidence type="ECO:0000256" key="3">
    <source>
        <dbReference type="ARBA" id="ARBA00010663"/>
    </source>
</evidence>
<accession>A0A6P5QY35</accession>
<dbReference type="SUPFAM" id="SSF81321">
    <property type="entry name" value="Family A G protein-coupled receptor-like"/>
    <property type="match status" value="1"/>
</dbReference>
<evidence type="ECO:0000256" key="1">
    <source>
        <dbReference type="ARBA" id="ARBA00003878"/>
    </source>
</evidence>
<dbReference type="GO" id="GO:0016503">
    <property type="term" value="F:pheromone receptor activity"/>
    <property type="evidence" value="ECO:0007669"/>
    <property type="project" value="InterPro"/>
</dbReference>
<dbReference type="PROSITE" id="PS50262">
    <property type="entry name" value="G_PROTEIN_RECEP_F1_2"/>
    <property type="match status" value="1"/>
</dbReference>
<keyword evidence="15" id="KW-1185">Reference proteome</keyword>
<evidence type="ECO:0000256" key="2">
    <source>
        <dbReference type="ARBA" id="ARBA00004651"/>
    </source>
</evidence>
<keyword evidence="8 13" id="KW-0297">G-protein coupled receptor</keyword>
<protein>
    <recommendedName>
        <fullName evidence="13">Vomeronasal type-1 receptor</fullName>
    </recommendedName>
</protein>
<evidence type="ECO:0000259" key="14">
    <source>
        <dbReference type="PROSITE" id="PS50262"/>
    </source>
</evidence>
<evidence type="ECO:0000313" key="15">
    <source>
        <dbReference type="Proteomes" id="UP000515126"/>
    </source>
</evidence>
<keyword evidence="9 13" id="KW-0472">Membrane</keyword>
<feature type="domain" description="G-protein coupled receptors family 1 profile" evidence="14">
    <location>
        <begin position="22"/>
        <end position="285"/>
    </location>
</feature>
<sequence>MMVLDPVKGTVFLCLTGLGTVGNSLVFVSYMHMFQSTEQKPIHLILAHLTLTNIIMLLSKGMPKTIEAFNFGNYLNDTSCKAVVYLARVSRGLSICTSSLLTVVQAITISPRHSMWQRLNLKTPQHILFSLLCLWILNSLISMNLLSYIKNVSSLNITQFKKKGNYCYFLPESWITRWIFLTLMVLRDAVFQGAMGGASGYMIFLLHKHHQQVLYLQNSKLLYRTPPELRAAQSVLLLMLCFLFFYWADCFISLFFTFSIENHSTVLYVPEFLTLGYAVLSPFMLIHRDEQVIKCFHTQ</sequence>
<dbReference type="GO" id="GO:0019236">
    <property type="term" value="P:response to pheromone"/>
    <property type="evidence" value="ECO:0007669"/>
    <property type="project" value="UniProtKB-KW"/>
</dbReference>
<name>A0A6P5QY35_MUSCR</name>
<dbReference type="FunFam" id="1.20.1070.10:FF:000033">
    <property type="entry name" value="Vomeronasal type-1 receptor"/>
    <property type="match status" value="1"/>
</dbReference>
<evidence type="ECO:0000256" key="13">
    <source>
        <dbReference type="RuleBase" id="RU364061"/>
    </source>
</evidence>
<comment type="similarity">
    <text evidence="3 13">Belongs to the G-protein coupled receptor 1 family.</text>
</comment>
<dbReference type="GeneID" id="110308678"/>
<keyword evidence="5 13" id="KW-0589">Pheromone response</keyword>
<dbReference type="InterPro" id="IPR004072">
    <property type="entry name" value="Vmron_rcpt_1"/>
</dbReference>
<dbReference type="AlphaFoldDB" id="A0A6P5QY35"/>
<feature type="transmembrane region" description="Helical" evidence="13">
    <location>
        <begin position="6"/>
        <end position="30"/>
    </location>
</feature>
<evidence type="ECO:0000256" key="4">
    <source>
        <dbReference type="ARBA" id="ARBA00022475"/>
    </source>
</evidence>
<evidence type="ECO:0000256" key="7">
    <source>
        <dbReference type="ARBA" id="ARBA00022989"/>
    </source>
</evidence>
<dbReference type="Pfam" id="PF03402">
    <property type="entry name" value="V1R"/>
    <property type="match status" value="1"/>
</dbReference>
<feature type="transmembrane region" description="Helical" evidence="13">
    <location>
        <begin position="235"/>
        <end position="260"/>
    </location>
</feature>
<evidence type="ECO:0000256" key="12">
    <source>
        <dbReference type="ARBA" id="ARBA00023224"/>
    </source>
</evidence>
<dbReference type="PANTHER" id="PTHR24062">
    <property type="entry name" value="VOMERONASAL TYPE-1 RECEPTOR"/>
    <property type="match status" value="1"/>
</dbReference>
<feature type="transmembrane region" description="Helical" evidence="13">
    <location>
        <begin position="127"/>
        <end position="149"/>
    </location>
</feature>
<dbReference type="Gene3D" id="1.20.1070.10">
    <property type="entry name" value="Rhodopsin 7-helix transmembrane proteins"/>
    <property type="match status" value="1"/>
</dbReference>
<comment type="subcellular location">
    <subcellularLocation>
        <location evidence="2 13">Cell membrane</location>
        <topology evidence="2 13">Multi-pass membrane protein</topology>
    </subcellularLocation>
</comment>
<dbReference type="GO" id="GO:0005886">
    <property type="term" value="C:plasma membrane"/>
    <property type="evidence" value="ECO:0007669"/>
    <property type="project" value="UniProtKB-SubCell"/>
</dbReference>
<dbReference type="GO" id="GO:0007606">
    <property type="term" value="P:sensory perception of chemical stimulus"/>
    <property type="evidence" value="ECO:0007669"/>
    <property type="project" value="UniProtKB-ARBA"/>
</dbReference>
<keyword evidence="4 13" id="KW-1003">Cell membrane</keyword>
<dbReference type="RefSeq" id="XP_021036752.1">
    <property type="nucleotide sequence ID" value="XM_021181093.1"/>
</dbReference>
<reference evidence="16" key="1">
    <citation type="submission" date="2025-08" db="UniProtKB">
        <authorList>
            <consortium name="RefSeq"/>
        </authorList>
    </citation>
    <scope>IDENTIFICATION</scope>
</reference>
<keyword evidence="7 13" id="KW-1133">Transmembrane helix</keyword>
<dbReference type="InterPro" id="IPR017452">
    <property type="entry name" value="GPCR_Rhodpsn_7TM"/>
</dbReference>
<evidence type="ECO:0000256" key="5">
    <source>
        <dbReference type="ARBA" id="ARBA00022507"/>
    </source>
</evidence>
<organism evidence="15 16">
    <name type="scientific">Mus caroli</name>
    <name type="common">Ryukyu mouse</name>
    <name type="synonym">Ricefield mouse</name>
    <dbReference type="NCBI Taxonomy" id="10089"/>
    <lineage>
        <taxon>Eukaryota</taxon>
        <taxon>Metazoa</taxon>
        <taxon>Chordata</taxon>
        <taxon>Craniata</taxon>
        <taxon>Vertebrata</taxon>
        <taxon>Euteleostomi</taxon>
        <taxon>Mammalia</taxon>
        <taxon>Eutheria</taxon>
        <taxon>Euarchontoglires</taxon>
        <taxon>Glires</taxon>
        <taxon>Rodentia</taxon>
        <taxon>Myomorpha</taxon>
        <taxon>Muroidea</taxon>
        <taxon>Muridae</taxon>
        <taxon>Murinae</taxon>
        <taxon>Mus</taxon>
        <taxon>Mus</taxon>
    </lineage>
</organism>
<evidence type="ECO:0000256" key="9">
    <source>
        <dbReference type="ARBA" id="ARBA00023136"/>
    </source>
</evidence>
<proteinExistence type="inferred from homology"/>
<dbReference type="KEGG" id="mcal:110308678"/>
<keyword evidence="11" id="KW-0325">Glycoprotein</keyword>
<evidence type="ECO:0000313" key="16">
    <source>
        <dbReference type="RefSeq" id="XP_021036752.1"/>
    </source>
</evidence>
<feature type="transmembrane region" description="Helical" evidence="13">
    <location>
        <begin position="178"/>
        <end position="206"/>
    </location>
</feature>